<keyword evidence="1" id="KW-0175">Coiled coil</keyword>
<feature type="coiled-coil region" evidence="1">
    <location>
        <begin position="423"/>
        <end position="460"/>
    </location>
</feature>
<dbReference type="Gene3D" id="1.10.287.1490">
    <property type="match status" value="2"/>
</dbReference>
<evidence type="ECO:0000313" key="4">
    <source>
        <dbReference type="Proteomes" id="UP000077266"/>
    </source>
</evidence>
<reference evidence="3 4" key="1">
    <citation type="journal article" date="2016" name="Mol. Biol. Evol.">
        <title>Comparative Genomics of Early-Diverging Mushroom-Forming Fungi Provides Insights into the Origins of Lignocellulose Decay Capabilities.</title>
        <authorList>
            <person name="Nagy L.G."/>
            <person name="Riley R."/>
            <person name="Tritt A."/>
            <person name="Adam C."/>
            <person name="Daum C."/>
            <person name="Floudas D."/>
            <person name="Sun H."/>
            <person name="Yadav J.S."/>
            <person name="Pangilinan J."/>
            <person name="Larsson K.H."/>
            <person name="Matsuura K."/>
            <person name="Barry K."/>
            <person name="Labutti K."/>
            <person name="Kuo R."/>
            <person name="Ohm R.A."/>
            <person name="Bhattacharya S.S."/>
            <person name="Shirouzu T."/>
            <person name="Yoshinaga Y."/>
            <person name="Martin F.M."/>
            <person name="Grigoriev I.V."/>
            <person name="Hibbett D.S."/>
        </authorList>
    </citation>
    <scope>NUCLEOTIDE SEQUENCE [LARGE SCALE GENOMIC DNA]</scope>
    <source>
        <strain evidence="3 4">HHB12029</strain>
    </source>
</reference>
<feature type="coiled-coil region" evidence="1">
    <location>
        <begin position="187"/>
        <end position="268"/>
    </location>
</feature>
<protein>
    <submittedName>
        <fullName evidence="3">Uncharacterized protein</fullName>
    </submittedName>
</protein>
<dbReference type="AlphaFoldDB" id="A0A165BBJ9"/>
<feature type="coiled-coil region" evidence="1">
    <location>
        <begin position="56"/>
        <end position="146"/>
    </location>
</feature>
<gene>
    <name evidence="3" type="ORF">EXIGLDRAFT_429421</name>
</gene>
<evidence type="ECO:0000256" key="1">
    <source>
        <dbReference type="SAM" id="Coils"/>
    </source>
</evidence>
<evidence type="ECO:0000313" key="3">
    <source>
        <dbReference type="EMBL" id="KZV80263.1"/>
    </source>
</evidence>
<proteinExistence type="predicted"/>
<feature type="coiled-coil region" evidence="1">
    <location>
        <begin position="318"/>
        <end position="387"/>
    </location>
</feature>
<feature type="coiled-coil region" evidence="1">
    <location>
        <begin position="499"/>
        <end position="550"/>
    </location>
</feature>
<dbReference type="Proteomes" id="UP000077266">
    <property type="component" value="Unassembled WGS sequence"/>
</dbReference>
<sequence>MDAGGPDGDLRELLKLYRDRDARDAKIRSLEQALAEAQRVTPGGSQEETGKLAVQVQQLQENVTAYSRKCDELRGVKDAHEATIKTLRSTLDDNFRSLGELQQSNAASEIVIQKAEQRNSTLAATVEKLRDQIATHETTVSELRAVIASMTAELAGSGGRPDQASLPTPLMSDNGSSSLDGDDGEGQGAMQARIADLSMQLQEAKSEVDSLHGQLTSHQDENVALQARIKELEDADHSERVRELEVECEDKTRELATSEARATALTAELDAVSGQIPRLKSAYNDKLEEAIGFAATVIDLKKRVEYAENQYGESVVRVAELSQQKEVLETEVKGKDIELERIRSALAAADNDRATLRTNAAEKTSRIAELEAAVSDLTVRFTLANEEKGTLSVALETTQGVLGNLNGKLREKTAELEANVSLKTALEAEMAEVREELSQMATLQEQVTNSEKLAAKLGAELTAAAQHANNVQTDLDTTRKKLAALEPLEKEVLELRTSATSTRAELETATAKLAKLQASWKELEGVRAQLVEAEQRASDLDTQLVAARSEALTTPTTRRLQVSVIFDQLVHEAQSRVTSALSHPISHRDCHFGWRSERFRPRVEAETPHLGD</sequence>
<evidence type="ECO:0000256" key="2">
    <source>
        <dbReference type="SAM" id="MobiDB-lite"/>
    </source>
</evidence>
<dbReference type="PANTHER" id="PTHR18937">
    <property type="entry name" value="STRUCTURAL MAINTENANCE OF CHROMOSOMES SMC FAMILY MEMBER"/>
    <property type="match status" value="1"/>
</dbReference>
<name>A0A165BBJ9_EXIGL</name>
<organism evidence="3 4">
    <name type="scientific">Exidia glandulosa HHB12029</name>
    <dbReference type="NCBI Taxonomy" id="1314781"/>
    <lineage>
        <taxon>Eukaryota</taxon>
        <taxon>Fungi</taxon>
        <taxon>Dikarya</taxon>
        <taxon>Basidiomycota</taxon>
        <taxon>Agaricomycotina</taxon>
        <taxon>Agaricomycetes</taxon>
        <taxon>Auriculariales</taxon>
        <taxon>Exidiaceae</taxon>
        <taxon>Exidia</taxon>
    </lineage>
</organism>
<feature type="region of interest" description="Disordered" evidence="2">
    <location>
        <begin position="154"/>
        <end position="187"/>
    </location>
</feature>
<dbReference type="InParanoid" id="A0A165BBJ9"/>
<accession>A0A165BBJ9</accession>
<keyword evidence="4" id="KW-1185">Reference proteome</keyword>
<dbReference type="EMBL" id="KV426501">
    <property type="protein sequence ID" value="KZV80263.1"/>
    <property type="molecule type" value="Genomic_DNA"/>
</dbReference>